<evidence type="ECO:0000313" key="8">
    <source>
        <dbReference type="EMBL" id="MEF2115318.1"/>
    </source>
</evidence>
<feature type="transmembrane region" description="Helical" evidence="6">
    <location>
        <begin position="373"/>
        <end position="391"/>
    </location>
</feature>
<evidence type="ECO:0000256" key="3">
    <source>
        <dbReference type="ARBA" id="ARBA00022692"/>
    </source>
</evidence>
<dbReference type="EMBL" id="JAZHFS010000049">
    <property type="protein sequence ID" value="MEF2115318.1"/>
    <property type="molecule type" value="Genomic_DNA"/>
</dbReference>
<reference evidence="8 9" key="1">
    <citation type="submission" date="2023-11" db="EMBL/GenBank/DDBJ databases">
        <title>Draft genome sequence of a psychrophilic Clostridium strain from permafrost water brine.</title>
        <authorList>
            <person name="Shcherbakova V.A."/>
            <person name="Trubitsyn V.E."/>
            <person name="Zakharyuk A.G."/>
        </authorList>
    </citation>
    <scope>NUCLEOTIDE SEQUENCE [LARGE SCALE GENOMIC DNA]</scope>
    <source>
        <strain evidence="8 9">14F</strain>
    </source>
</reference>
<keyword evidence="2" id="KW-1003">Cell membrane</keyword>
<gene>
    <name evidence="8" type="ORF">SJI18_23870</name>
</gene>
<accession>A0ABU7UV72</accession>
<dbReference type="Proteomes" id="UP001498469">
    <property type="component" value="Unassembled WGS sequence"/>
</dbReference>
<feature type="transmembrane region" description="Helical" evidence="6">
    <location>
        <begin position="277"/>
        <end position="302"/>
    </location>
</feature>
<evidence type="ECO:0000256" key="1">
    <source>
        <dbReference type="ARBA" id="ARBA00004651"/>
    </source>
</evidence>
<dbReference type="RefSeq" id="WP_216255815.1">
    <property type="nucleotide sequence ID" value="NZ_JAZHFS010000049.1"/>
</dbReference>
<dbReference type="PANTHER" id="PTHR46795">
    <property type="entry name" value="ABC TRANSPORTER PERMEASE-RELATED-RELATED"/>
    <property type="match status" value="1"/>
</dbReference>
<feature type="domain" description="ABC3 transporter permease C-terminal" evidence="7">
    <location>
        <begin position="65"/>
        <end position="169"/>
    </location>
</feature>
<feature type="transmembrane region" description="Helical" evidence="6">
    <location>
        <begin position="314"/>
        <end position="336"/>
    </location>
</feature>
<feature type="transmembrane region" description="Helical" evidence="6">
    <location>
        <begin position="110"/>
        <end position="139"/>
    </location>
</feature>
<evidence type="ECO:0000256" key="2">
    <source>
        <dbReference type="ARBA" id="ARBA00022475"/>
    </source>
</evidence>
<evidence type="ECO:0000256" key="4">
    <source>
        <dbReference type="ARBA" id="ARBA00022989"/>
    </source>
</evidence>
<evidence type="ECO:0000256" key="5">
    <source>
        <dbReference type="ARBA" id="ARBA00023136"/>
    </source>
</evidence>
<evidence type="ECO:0000256" key="6">
    <source>
        <dbReference type="SAM" id="Phobius"/>
    </source>
</evidence>
<evidence type="ECO:0000259" key="7">
    <source>
        <dbReference type="Pfam" id="PF02687"/>
    </source>
</evidence>
<feature type="transmembrane region" description="Helical" evidence="6">
    <location>
        <begin position="21"/>
        <end position="40"/>
    </location>
</feature>
<comment type="subcellular location">
    <subcellularLocation>
        <location evidence="1">Cell membrane</location>
        <topology evidence="1">Multi-pass membrane protein</topology>
    </subcellularLocation>
</comment>
<keyword evidence="5 6" id="KW-0472">Membrane</keyword>
<dbReference type="Pfam" id="PF02687">
    <property type="entry name" value="FtsX"/>
    <property type="match status" value="1"/>
</dbReference>
<keyword evidence="9" id="KW-1185">Reference proteome</keyword>
<organism evidence="8 9">
    <name type="scientific">Clostridium frigoriphilum</name>
    <dbReference type="NCBI Taxonomy" id="443253"/>
    <lineage>
        <taxon>Bacteria</taxon>
        <taxon>Bacillati</taxon>
        <taxon>Bacillota</taxon>
        <taxon>Clostridia</taxon>
        <taxon>Eubacteriales</taxon>
        <taxon>Clostridiaceae</taxon>
        <taxon>Clostridium</taxon>
    </lineage>
</organism>
<feature type="transmembrane region" description="Helical" evidence="6">
    <location>
        <begin position="52"/>
        <end position="75"/>
    </location>
</feature>
<comment type="caution">
    <text evidence="8">The sequence shown here is derived from an EMBL/GenBank/DDBJ whole genome shotgun (WGS) entry which is preliminary data.</text>
</comment>
<dbReference type="InterPro" id="IPR052536">
    <property type="entry name" value="ABC-4_Integral_Memb_Prot"/>
</dbReference>
<evidence type="ECO:0000313" key="9">
    <source>
        <dbReference type="Proteomes" id="UP001498469"/>
    </source>
</evidence>
<keyword evidence="4 6" id="KW-1133">Transmembrane helix</keyword>
<name>A0ABU7UV72_9CLOT</name>
<feature type="transmembrane region" description="Helical" evidence="6">
    <location>
        <begin position="397"/>
        <end position="415"/>
    </location>
</feature>
<feature type="transmembrane region" description="Helical" evidence="6">
    <location>
        <begin position="197"/>
        <end position="218"/>
    </location>
</feature>
<keyword evidence="3 6" id="KW-0812">Transmembrane</keyword>
<sequence length="428" mass="50324">MNYFIMAKNSLKRNMRKQITFLITCIICDTLLFLYTTLFYNNGTVLISLPLVLNSIIFTASLGNIIMLLSFFTIYSYTSYIKLRRTEFKIMLLIGTTKTELALCLLFENLILMFVCMTIGILLGTIFSKFFFLLVINYLNFPNLGVSLSSVNYMSTFEFFIIIYVIITLRTTYLLKDNHTINNFIVRKSKKIIGKKIKLIIYVFLIITDVCCMIHQTRIRGNSFYFYTWIDCLLMIYGLVFYGSKIIPLAINKGHYFNKNIFLLMKQSATNIEKDRVFIFTLACVSFIFINFNLICEYIIFIKYSIISINELKVLRLIIFLTNLLFFTISSSITYFKFQMELVTINKYFKKLYMIGITKEEFDLLVIYRLRSLFFLPCTLCAITSIILVLTMHIQHVNLNEFIIVTSYFFNIYAYKKAVRLYMESSPL</sequence>
<protein>
    <submittedName>
        <fullName evidence="8">FtsX-like permease family protein</fullName>
    </submittedName>
</protein>
<dbReference type="InterPro" id="IPR003838">
    <property type="entry name" value="ABC3_permease_C"/>
</dbReference>
<proteinExistence type="predicted"/>